<dbReference type="Gene3D" id="2.60.200.40">
    <property type="match status" value="1"/>
</dbReference>
<dbReference type="InterPro" id="IPR001206">
    <property type="entry name" value="Diacylglycerol_kinase_cat_dom"/>
</dbReference>
<dbReference type="InterPro" id="IPR017438">
    <property type="entry name" value="ATP-NAD_kinase_N"/>
</dbReference>
<dbReference type="SUPFAM" id="SSF111331">
    <property type="entry name" value="NAD kinase/diacylglycerol kinase-like"/>
    <property type="match status" value="1"/>
</dbReference>
<proteinExistence type="predicted"/>
<organism evidence="2">
    <name type="scientific">Caulobacter sp. (strain K31)</name>
    <dbReference type="NCBI Taxonomy" id="366602"/>
    <lineage>
        <taxon>Bacteria</taxon>
        <taxon>Pseudomonadati</taxon>
        <taxon>Pseudomonadota</taxon>
        <taxon>Alphaproteobacteria</taxon>
        <taxon>Caulobacterales</taxon>
        <taxon>Caulobacteraceae</taxon>
        <taxon>Caulobacter</taxon>
    </lineage>
</organism>
<evidence type="ECO:0000259" key="1">
    <source>
        <dbReference type="Pfam" id="PF00781"/>
    </source>
</evidence>
<dbReference type="Pfam" id="PF00781">
    <property type="entry name" value="DAGK_cat"/>
    <property type="match status" value="1"/>
</dbReference>
<dbReference type="AlphaFoldDB" id="B0T253"/>
<accession>B0T253</accession>
<protein>
    <submittedName>
        <fullName evidence="2">Diacylglycerol kinase catalytic region</fullName>
    </submittedName>
</protein>
<gene>
    <name evidence="2" type="ordered locus">Caul_0084</name>
</gene>
<reference evidence="2" key="1">
    <citation type="submission" date="2008-01" db="EMBL/GenBank/DDBJ databases">
        <title>Complete sequence of chromosome of Caulobacter sp. K31.</title>
        <authorList>
            <consortium name="US DOE Joint Genome Institute"/>
            <person name="Copeland A."/>
            <person name="Lucas S."/>
            <person name="Lapidus A."/>
            <person name="Barry K."/>
            <person name="Glavina del Rio T."/>
            <person name="Dalin E."/>
            <person name="Tice H."/>
            <person name="Pitluck S."/>
            <person name="Bruce D."/>
            <person name="Goodwin L."/>
            <person name="Thompson L.S."/>
            <person name="Brettin T."/>
            <person name="Detter J.C."/>
            <person name="Han C."/>
            <person name="Schmutz J."/>
            <person name="Larimer F."/>
            <person name="Land M."/>
            <person name="Hauser L."/>
            <person name="Kyrpides N."/>
            <person name="Kim E."/>
            <person name="Stephens C."/>
            <person name="Richardson P."/>
        </authorList>
    </citation>
    <scope>NUCLEOTIDE SEQUENCE [LARGE SCALE GENOMIC DNA]</scope>
    <source>
        <strain evidence="2">K31</strain>
    </source>
</reference>
<dbReference type="Gene3D" id="3.40.50.10330">
    <property type="entry name" value="Probable inorganic polyphosphate/atp-NAD kinase, domain 1"/>
    <property type="match status" value="1"/>
</dbReference>
<dbReference type="eggNOG" id="COG1597">
    <property type="taxonomic scope" value="Bacteria"/>
</dbReference>
<evidence type="ECO:0000313" key="2">
    <source>
        <dbReference type="EMBL" id="ABZ69222.1"/>
    </source>
</evidence>
<keyword evidence="2" id="KW-0418">Kinase</keyword>
<dbReference type="HOGENOM" id="CLU_045532_5_2_5"/>
<dbReference type="GO" id="GO:0016301">
    <property type="term" value="F:kinase activity"/>
    <property type="evidence" value="ECO:0007669"/>
    <property type="project" value="UniProtKB-KW"/>
</dbReference>
<sequence>MDSRMRVEVIVNIASGSVGKDAPAQAEAILAAHGVEGSVHAPAEGELTACLRAAIARRPDALLIVAGDGTARTAAEMAGPDGPLIAPLPGGTMNMLPHALYGAIPWPEAMANCLKDGGGKERMISGGEVNGRVFFVAAILGSPALWAEAREAARAGRADLALMRAQRALRRAFSHRLRYVLDGRPKGKTEALSLMCPLVSAKLREDEQALEAAAVDPANALDIFRLGVNTVTGNWRNDPSVIVGRCRTGKVWAGGRIPAILDGEPVRLDDTVSIRFRPKAFRALVPAA</sequence>
<dbReference type="InterPro" id="IPR016064">
    <property type="entry name" value="NAD/diacylglycerol_kinase_sf"/>
</dbReference>
<keyword evidence="2" id="KW-0808">Transferase</keyword>
<dbReference type="STRING" id="366602.Caul_0084"/>
<dbReference type="KEGG" id="cak:Caul_0084"/>
<feature type="domain" description="DAGKc" evidence="1">
    <location>
        <begin position="7"/>
        <end position="103"/>
    </location>
</feature>
<dbReference type="EMBL" id="CP000927">
    <property type="protein sequence ID" value="ABZ69222.1"/>
    <property type="molecule type" value="Genomic_DNA"/>
</dbReference>
<name>B0T253_CAUSK</name>